<organism evidence="10 11">
    <name type="scientific">Dioscorea zingiberensis</name>
    <dbReference type="NCBI Taxonomy" id="325984"/>
    <lineage>
        <taxon>Eukaryota</taxon>
        <taxon>Viridiplantae</taxon>
        <taxon>Streptophyta</taxon>
        <taxon>Embryophyta</taxon>
        <taxon>Tracheophyta</taxon>
        <taxon>Spermatophyta</taxon>
        <taxon>Magnoliopsida</taxon>
        <taxon>Liliopsida</taxon>
        <taxon>Dioscoreales</taxon>
        <taxon>Dioscoreaceae</taxon>
        <taxon>Dioscorea</taxon>
    </lineage>
</organism>
<keyword evidence="5" id="KW-0472">Membrane</keyword>
<keyword evidence="3" id="KW-1003">Cell membrane</keyword>
<feature type="region of interest" description="Disordered" evidence="8">
    <location>
        <begin position="285"/>
        <end position="316"/>
    </location>
</feature>
<evidence type="ECO:0000256" key="1">
    <source>
        <dbReference type="ARBA" id="ARBA00004413"/>
    </source>
</evidence>
<comment type="subcellular location">
    <subcellularLocation>
        <location evidence="1">Cell membrane</location>
        <topology evidence="1">Peripheral membrane protein</topology>
        <orientation evidence="1">Cytoplasmic side</orientation>
    </subcellularLocation>
</comment>
<comment type="caution">
    <text evidence="10">The sequence shown here is derived from an EMBL/GenBank/DDBJ whole genome shotgun (WGS) entry which is preliminary data.</text>
</comment>
<keyword evidence="2" id="KW-0217">Developmental protein</keyword>
<dbReference type="Proteomes" id="UP001085076">
    <property type="component" value="Unassembled WGS sequence"/>
</dbReference>
<feature type="domain" description="SOSEKI DIX-like" evidence="9">
    <location>
        <begin position="17"/>
        <end position="102"/>
    </location>
</feature>
<dbReference type="PANTHER" id="PTHR31083">
    <property type="entry name" value="UPSTREAM OF FLC PROTEIN (DUF966)"/>
    <property type="match status" value="1"/>
</dbReference>
<dbReference type="InterPro" id="IPR048351">
    <property type="entry name" value="SOK_DIX"/>
</dbReference>
<dbReference type="InterPro" id="IPR010369">
    <property type="entry name" value="SOK"/>
</dbReference>
<dbReference type="GO" id="GO:0051258">
    <property type="term" value="P:protein polymerization"/>
    <property type="evidence" value="ECO:0007669"/>
    <property type="project" value="UniProtKB-ARBA"/>
</dbReference>
<gene>
    <name evidence="10" type="ORF">J5N97_001573</name>
</gene>
<reference evidence="10 11" key="1">
    <citation type="journal article" date="2022" name="Hortic Res">
        <title>The genome of Dioscorea zingiberensis sheds light on the biosynthesis, origin and evolution of the medicinally important diosgenin saponins.</title>
        <authorList>
            <person name="Li Y."/>
            <person name="Tan C."/>
            <person name="Li Z."/>
            <person name="Guo J."/>
            <person name="Li S."/>
            <person name="Chen X."/>
            <person name="Wang C."/>
            <person name="Dai X."/>
            <person name="Yang H."/>
            <person name="Song W."/>
            <person name="Hou L."/>
            <person name="Xu J."/>
            <person name="Tong Z."/>
            <person name="Xu A."/>
            <person name="Yuan X."/>
            <person name="Wang W."/>
            <person name="Yang Q."/>
            <person name="Chen L."/>
            <person name="Sun Z."/>
            <person name="Wang K."/>
            <person name="Pan B."/>
            <person name="Chen J."/>
            <person name="Bao Y."/>
            <person name="Liu F."/>
            <person name="Qi X."/>
            <person name="Gang D.R."/>
            <person name="Wen J."/>
            <person name="Li J."/>
        </authorList>
    </citation>
    <scope>NUCLEOTIDE SEQUENCE [LARGE SCALE GENOMIC DNA]</scope>
    <source>
        <strain evidence="10">Dzin_1.0</strain>
    </source>
</reference>
<dbReference type="Pfam" id="PF06136">
    <property type="entry name" value="SOK"/>
    <property type="match status" value="1"/>
</dbReference>
<keyword evidence="6" id="KW-0131">Cell cycle</keyword>
<keyword evidence="11" id="KW-1185">Reference proteome</keyword>
<evidence type="ECO:0000259" key="9">
    <source>
        <dbReference type="Pfam" id="PF06136"/>
    </source>
</evidence>
<dbReference type="AlphaFoldDB" id="A0A9D5BTZ7"/>
<evidence type="ECO:0000313" key="10">
    <source>
        <dbReference type="EMBL" id="KAJ0960580.1"/>
    </source>
</evidence>
<evidence type="ECO:0000256" key="6">
    <source>
        <dbReference type="ARBA" id="ARBA00023306"/>
    </source>
</evidence>
<dbReference type="GO" id="GO:0005886">
    <property type="term" value="C:plasma membrane"/>
    <property type="evidence" value="ECO:0007669"/>
    <property type="project" value="UniProtKB-SubCell"/>
</dbReference>
<proteinExistence type="inferred from homology"/>
<dbReference type="EMBL" id="JAGGNH010000070">
    <property type="protein sequence ID" value="KAJ0960580.1"/>
    <property type="molecule type" value="Genomic_DNA"/>
</dbReference>
<sequence length="316" mass="36233">MEDLLNRGGAGETRRLNIIYFLSRDGHIEHPHLIRVHHFYRNGVHLYDVKRWLAELRGKEMPGIYSWSYKRRYKSGYVWQDLMDEDLITPMSENEYVLKGSLLQRMNNEGDEEAIILKTTPLLSSSSSTPPPKIPSQEMLELEEDEVVLPEPPPEMEQESPGGGALPEEEMVKKKNGVVKMECASKGEEPFLGKSGSGRRILRSLLSCREVETDANVQKPTHRRYPENRSWDHARKSWTGYSGRGGEKVVPTSYKPMAEPNCSQCGKTFKPEKLHSHMKSCKAFKAHRKSTGNIEKLSMRTQHTEKFSRETPPSFF</sequence>
<evidence type="ECO:0000256" key="3">
    <source>
        <dbReference type="ARBA" id="ARBA00022475"/>
    </source>
</evidence>
<evidence type="ECO:0000256" key="4">
    <source>
        <dbReference type="ARBA" id="ARBA00022618"/>
    </source>
</evidence>
<evidence type="ECO:0000256" key="2">
    <source>
        <dbReference type="ARBA" id="ARBA00022473"/>
    </source>
</evidence>
<dbReference type="OrthoDB" id="1907705at2759"/>
<evidence type="ECO:0000256" key="5">
    <source>
        <dbReference type="ARBA" id="ARBA00023136"/>
    </source>
</evidence>
<evidence type="ECO:0000313" key="11">
    <source>
        <dbReference type="Proteomes" id="UP001085076"/>
    </source>
</evidence>
<comment type="similarity">
    <text evidence="7">Belongs to the SOSEKI family.</text>
</comment>
<keyword evidence="4" id="KW-0132">Cell division</keyword>
<evidence type="ECO:0000256" key="8">
    <source>
        <dbReference type="SAM" id="MobiDB-lite"/>
    </source>
</evidence>
<protein>
    <recommendedName>
        <fullName evidence="9">SOSEKI DIX-like domain-containing protein</fullName>
    </recommendedName>
</protein>
<accession>A0A9D5BTZ7</accession>
<name>A0A9D5BTZ7_9LILI</name>
<dbReference type="GO" id="GO:0051301">
    <property type="term" value="P:cell division"/>
    <property type="evidence" value="ECO:0007669"/>
    <property type="project" value="UniProtKB-KW"/>
</dbReference>
<dbReference type="PANTHER" id="PTHR31083:SF5">
    <property type="entry name" value="PROTEIN SOSEKI 1"/>
    <property type="match status" value="1"/>
</dbReference>
<evidence type="ECO:0000256" key="7">
    <source>
        <dbReference type="ARBA" id="ARBA00024211"/>
    </source>
</evidence>